<organism evidence="2 3">
    <name type="scientific">Xylophilus rhododendri</name>
    <dbReference type="NCBI Taxonomy" id="2697032"/>
    <lineage>
        <taxon>Bacteria</taxon>
        <taxon>Pseudomonadati</taxon>
        <taxon>Pseudomonadota</taxon>
        <taxon>Betaproteobacteria</taxon>
        <taxon>Burkholderiales</taxon>
        <taxon>Xylophilus</taxon>
    </lineage>
</organism>
<accession>A0A857JB91</accession>
<gene>
    <name evidence="2" type="ORF">GT347_26390</name>
</gene>
<feature type="transmembrane region" description="Helical" evidence="1">
    <location>
        <begin position="17"/>
        <end position="40"/>
    </location>
</feature>
<feature type="transmembrane region" description="Helical" evidence="1">
    <location>
        <begin position="75"/>
        <end position="96"/>
    </location>
</feature>
<evidence type="ECO:0000313" key="3">
    <source>
        <dbReference type="Proteomes" id="UP000464787"/>
    </source>
</evidence>
<keyword evidence="1" id="KW-0812">Transmembrane</keyword>
<evidence type="ECO:0000313" key="2">
    <source>
        <dbReference type="EMBL" id="QHJ01207.1"/>
    </source>
</evidence>
<protein>
    <recommendedName>
        <fullName evidence="4">Outer membrane transport energization protein ExbB</fullName>
    </recommendedName>
</protein>
<reference evidence="2 3" key="1">
    <citation type="submission" date="2020-01" db="EMBL/GenBank/DDBJ databases">
        <title>Genome sequencing of strain KACC 21265.</title>
        <authorList>
            <person name="Heo J."/>
            <person name="Kim S.-J."/>
            <person name="Kim J.-S."/>
            <person name="Hong S.-B."/>
            <person name="Kwon S.-W."/>
        </authorList>
    </citation>
    <scope>NUCLEOTIDE SEQUENCE [LARGE SCALE GENOMIC DNA]</scope>
    <source>
        <strain evidence="2 3">KACC 21265</strain>
    </source>
</reference>
<dbReference type="AlphaFoldDB" id="A0A857JB91"/>
<keyword evidence="3" id="KW-1185">Reference proteome</keyword>
<keyword evidence="1" id="KW-0472">Membrane</keyword>
<feature type="transmembrane region" description="Helical" evidence="1">
    <location>
        <begin position="108"/>
        <end position="132"/>
    </location>
</feature>
<dbReference type="Proteomes" id="UP000464787">
    <property type="component" value="Chromosome"/>
</dbReference>
<dbReference type="KEGG" id="xyk:GT347_26390"/>
<name>A0A857JB91_9BURK</name>
<evidence type="ECO:0008006" key="4">
    <source>
        <dbReference type="Google" id="ProtNLM"/>
    </source>
</evidence>
<sequence>MLEEGFSHVAQSLLTPVLLLVGLGFLYALWLAGATLVEALQRWRQPGYRALRAVPEASMDELEMAVLRQIEPVRLLSRLAPMLGLIATMVPLGPALQSVAAGQGQQALSVFSGAFAGVVLALAAASIGLVVYSVRRRWLLAELFAIRKARGLSDGVQA</sequence>
<dbReference type="EMBL" id="CP047650">
    <property type="protein sequence ID" value="QHJ01207.1"/>
    <property type="molecule type" value="Genomic_DNA"/>
</dbReference>
<dbReference type="RefSeq" id="WP_160555015.1">
    <property type="nucleotide sequence ID" value="NZ_CP047650.1"/>
</dbReference>
<keyword evidence="1" id="KW-1133">Transmembrane helix</keyword>
<proteinExistence type="predicted"/>
<evidence type="ECO:0000256" key="1">
    <source>
        <dbReference type="SAM" id="Phobius"/>
    </source>
</evidence>